<accession>A0A2P5CHL4</accession>
<evidence type="ECO:0000313" key="3">
    <source>
        <dbReference type="Proteomes" id="UP000237105"/>
    </source>
</evidence>
<feature type="signal peptide" evidence="1">
    <location>
        <begin position="1"/>
        <end position="28"/>
    </location>
</feature>
<organism evidence="2 3">
    <name type="scientific">Parasponia andersonii</name>
    <name type="common">Sponia andersonii</name>
    <dbReference type="NCBI Taxonomy" id="3476"/>
    <lineage>
        <taxon>Eukaryota</taxon>
        <taxon>Viridiplantae</taxon>
        <taxon>Streptophyta</taxon>
        <taxon>Embryophyta</taxon>
        <taxon>Tracheophyta</taxon>
        <taxon>Spermatophyta</taxon>
        <taxon>Magnoliopsida</taxon>
        <taxon>eudicotyledons</taxon>
        <taxon>Gunneridae</taxon>
        <taxon>Pentapetalae</taxon>
        <taxon>rosids</taxon>
        <taxon>fabids</taxon>
        <taxon>Rosales</taxon>
        <taxon>Cannabaceae</taxon>
        <taxon>Parasponia</taxon>
    </lineage>
</organism>
<evidence type="ECO:0000313" key="2">
    <source>
        <dbReference type="EMBL" id="PON60523.1"/>
    </source>
</evidence>
<keyword evidence="1" id="KW-0732">Signal</keyword>
<evidence type="ECO:0008006" key="4">
    <source>
        <dbReference type="Google" id="ProtNLM"/>
    </source>
</evidence>
<name>A0A2P5CHL4_PARAD</name>
<evidence type="ECO:0000256" key="1">
    <source>
        <dbReference type="SAM" id="SignalP"/>
    </source>
</evidence>
<dbReference type="Proteomes" id="UP000237105">
    <property type="component" value="Unassembled WGS sequence"/>
</dbReference>
<dbReference type="AlphaFoldDB" id="A0A2P5CHL4"/>
<sequence length="56" mass="6645">MNFKKFSFVWEVLLIAVMLLLASPMASTYPPRFTYERRILNDDPRNGHYRIPSGQR</sequence>
<keyword evidence="3" id="KW-1185">Reference proteome</keyword>
<dbReference type="EMBL" id="JXTB01000129">
    <property type="protein sequence ID" value="PON60523.1"/>
    <property type="molecule type" value="Genomic_DNA"/>
</dbReference>
<comment type="caution">
    <text evidence="2">The sequence shown here is derived from an EMBL/GenBank/DDBJ whole genome shotgun (WGS) entry which is preliminary data.</text>
</comment>
<feature type="chain" id="PRO_5015191998" description="Transmembrane protein" evidence="1">
    <location>
        <begin position="29"/>
        <end position="56"/>
    </location>
</feature>
<reference evidence="3" key="1">
    <citation type="submission" date="2016-06" db="EMBL/GenBank/DDBJ databases">
        <title>Parallel loss of symbiosis genes in relatives of nitrogen-fixing non-legume Parasponia.</title>
        <authorList>
            <person name="Van Velzen R."/>
            <person name="Holmer R."/>
            <person name="Bu F."/>
            <person name="Rutten L."/>
            <person name="Van Zeijl A."/>
            <person name="Liu W."/>
            <person name="Santuari L."/>
            <person name="Cao Q."/>
            <person name="Sharma T."/>
            <person name="Shen D."/>
            <person name="Roswanjaya Y."/>
            <person name="Wardhani T."/>
            <person name="Kalhor M.S."/>
            <person name="Jansen J."/>
            <person name="Van den Hoogen J."/>
            <person name="Gungor B."/>
            <person name="Hartog M."/>
            <person name="Hontelez J."/>
            <person name="Verver J."/>
            <person name="Yang W.-C."/>
            <person name="Schijlen E."/>
            <person name="Repin R."/>
            <person name="Schilthuizen M."/>
            <person name="Schranz E."/>
            <person name="Heidstra R."/>
            <person name="Miyata K."/>
            <person name="Fedorova E."/>
            <person name="Kohlen W."/>
            <person name="Bisseling T."/>
            <person name="Smit S."/>
            <person name="Geurts R."/>
        </authorList>
    </citation>
    <scope>NUCLEOTIDE SEQUENCE [LARGE SCALE GENOMIC DNA]</scope>
    <source>
        <strain evidence="3">cv. WU1-14</strain>
    </source>
</reference>
<gene>
    <name evidence="2" type="ORF">PanWU01x14_151350</name>
</gene>
<protein>
    <recommendedName>
        <fullName evidence="4">Transmembrane protein</fullName>
    </recommendedName>
</protein>
<proteinExistence type="predicted"/>
<dbReference type="OrthoDB" id="10275020at2759"/>